<evidence type="ECO:0000313" key="2">
    <source>
        <dbReference type="EMBL" id="KAL5103118.1"/>
    </source>
</evidence>
<feature type="transmembrane region" description="Helical" evidence="1">
    <location>
        <begin position="107"/>
        <end position="126"/>
    </location>
</feature>
<name>A0ABR4Q139_9CEST</name>
<evidence type="ECO:0000256" key="1">
    <source>
        <dbReference type="SAM" id="Phobius"/>
    </source>
</evidence>
<gene>
    <name evidence="2" type="ORF">TcWFU_010148</name>
</gene>
<proteinExistence type="predicted"/>
<keyword evidence="1" id="KW-0812">Transmembrane</keyword>
<keyword evidence="1" id="KW-1133">Transmembrane helix</keyword>
<organism evidence="2 3">
    <name type="scientific">Taenia crassiceps</name>
    <dbReference type="NCBI Taxonomy" id="6207"/>
    <lineage>
        <taxon>Eukaryota</taxon>
        <taxon>Metazoa</taxon>
        <taxon>Spiralia</taxon>
        <taxon>Lophotrochozoa</taxon>
        <taxon>Platyhelminthes</taxon>
        <taxon>Cestoda</taxon>
        <taxon>Eucestoda</taxon>
        <taxon>Cyclophyllidea</taxon>
        <taxon>Taeniidae</taxon>
        <taxon>Taenia</taxon>
    </lineage>
</organism>
<reference evidence="2 3" key="1">
    <citation type="journal article" date="2022" name="Front. Cell. Infect. Microbiol.">
        <title>The Genomes of Two Strains of Taenia crassiceps the Animal Model for the Study of Human Cysticercosis.</title>
        <authorList>
            <person name="Bobes R.J."/>
            <person name="Estrada K."/>
            <person name="Rios-Valencia D.G."/>
            <person name="Calderon-Gallegos A."/>
            <person name="de la Torre P."/>
            <person name="Carrero J.C."/>
            <person name="Sanchez-Flores A."/>
            <person name="Laclette J.P."/>
        </authorList>
    </citation>
    <scope>NUCLEOTIDE SEQUENCE [LARGE SCALE GENOMIC DNA]</scope>
    <source>
        <strain evidence="2">WFUcys</strain>
    </source>
</reference>
<dbReference type="Proteomes" id="UP001651158">
    <property type="component" value="Unassembled WGS sequence"/>
</dbReference>
<comment type="caution">
    <text evidence="2">The sequence shown here is derived from an EMBL/GenBank/DDBJ whole genome shotgun (WGS) entry which is preliminary data.</text>
</comment>
<evidence type="ECO:0000313" key="3">
    <source>
        <dbReference type="Proteomes" id="UP001651158"/>
    </source>
</evidence>
<keyword evidence="1" id="KW-0472">Membrane</keyword>
<sequence>MRLLVGRSVGGRKDGWTGGRVDDSCGRWLECFGGLKNVEISSVFLPPFFLHHFWTVQLQPSRHRSRLTPPPTPTTPFRKDAFVAFIAFIAFCLSCLILANLYSVDLLLASTQFYTTIFVVFGVLCIQRQEDEEESARVGQSVVFGLIEELHAKGEVGIELTTDRMTLEESDGFGRRGRSTVNQCRSVNGHPFPWWFIADLSVHGDCGLGGYLTGRFRGSNTAWT</sequence>
<feature type="transmembrane region" description="Helical" evidence="1">
    <location>
        <begin position="81"/>
        <end position="101"/>
    </location>
</feature>
<accession>A0ABR4Q139</accession>
<protein>
    <submittedName>
        <fullName evidence="2">Uncharacterized protein</fullName>
    </submittedName>
</protein>
<dbReference type="EMBL" id="JAKROA010000021">
    <property type="protein sequence ID" value="KAL5103118.1"/>
    <property type="molecule type" value="Genomic_DNA"/>
</dbReference>
<keyword evidence="3" id="KW-1185">Reference proteome</keyword>